<comment type="caution">
    <text evidence="3">The sequence shown here is derived from an EMBL/GenBank/DDBJ whole genome shotgun (WGS) entry which is preliminary data.</text>
</comment>
<sequence>MKKVLYALTALCMVSCGDKTGTESPNRLAGNDFEAMEGWVNDPSVLASLTTAKAHSGRYAVKVDPSVEYSTGYNNLLGKLSPTKLTAFKVRAWVFLAKANTPVKMVIGIANPTTNKQLLWEGVDLGPAAKAANKWVEIEKTITLPAEATSTDRLSIYMWRTPAAETAYIDDMVIEKAE</sequence>
<protein>
    <recommendedName>
        <fullName evidence="2">CBM-cenC domain-containing protein</fullName>
    </recommendedName>
</protein>
<feature type="domain" description="CBM-cenC" evidence="2">
    <location>
        <begin position="31"/>
        <end position="159"/>
    </location>
</feature>
<dbReference type="OrthoDB" id="882450at2"/>
<keyword evidence="1" id="KW-0378">Hydrolase</keyword>
<dbReference type="InterPro" id="IPR003305">
    <property type="entry name" value="CenC_carb-bd"/>
</dbReference>
<evidence type="ECO:0000259" key="2">
    <source>
        <dbReference type="Pfam" id="PF02018"/>
    </source>
</evidence>
<name>A0A5R8WUT5_9BACT</name>
<dbReference type="Proteomes" id="UP000305517">
    <property type="component" value="Unassembled WGS sequence"/>
</dbReference>
<dbReference type="GO" id="GO:0016798">
    <property type="term" value="F:hydrolase activity, acting on glycosyl bonds"/>
    <property type="evidence" value="ECO:0007669"/>
    <property type="project" value="InterPro"/>
</dbReference>
<reference evidence="3 4" key="1">
    <citation type="submission" date="2019-05" db="EMBL/GenBank/DDBJ databases">
        <title>Hymenobacter edaphi sp. nov., isolated from abandoned arsenic-contaminated farmland soil.</title>
        <authorList>
            <person name="Nie L."/>
        </authorList>
    </citation>
    <scope>NUCLEOTIDE SEQUENCE [LARGE SCALE GENOMIC DNA]</scope>
    <source>
        <strain evidence="3 4">1-3-3-8</strain>
    </source>
</reference>
<accession>A0A5R8WUT5</accession>
<dbReference type="AlphaFoldDB" id="A0A5R8WUT5"/>
<evidence type="ECO:0000313" key="4">
    <source>
        <dbReference type="Proteomes" id="UP000305517"/>
    </source>
</evidence>
<dbReference type="Gene3D" id="2.60.120.260">
    <property type="entry name" value="Galactose-binding domain-like"/>
    <property type="match status" value="1"/>
</dbReference>
<evidence type="ECO:0000256" key="1">
    <source>
        <dbReference type="ARBA" id="ARBA00022801"/>
    </source>
</evidence>
<dbReference type="InterPro" id="IPR008979">
    <property type="entry name" value="Galactose-bd-like_sf"/>
</dbReference>
<organism evidence="3 4">
    <name type="scientific">Hymenobacter jeollabukensis</name>
    <dbReference type="NCBI Taxonomy" id="2025313"/>
    <lineage>
        <taxon>Bacteria</taxon>
        <taxon>Pseudomonadati</taxon>
        <taxon>Bacteroidota</taxon>
        <taxon>Cytophagia</taxon>
        <taxon>Cytophagales</taxon>
        <taxon>Hymenobacteraceae</taxon>
        <taxon>Hymenobacter</taxon>
    </lineage>
</organism>
<proteinExistence type="predicted"/>
<dbReference type="Pfam" id="PF02018">
    <property type="entry name" value="CBM_4_9"/>
    <property type="match status" value="1"/>
</dbReference>
<dbReference type="SUPFAM" id="SSF49785">
    <property type="entry name" value="Galactose-binding domain-like"/>
    <property type="match status" value="1"/>
</dbReference>
<evidence type="ECO:0000313" key="3">
    <source>
        <dbReference type="EMBL" id="TLM95263.1"/>
    </source>
</evidence>
<dbReference type="RefSeq" id="WP_138075763.1">
    <property type="nucleotide sequence ID" value="NZ_VAJM01000002.1"/>
</dbReference>
<gene>
    <name evidence="3" type="ORF">FDY95_05605</name>
</gene>
<dbReference type="EMBL" id="VAJM01000002">
    <property type="protein sequence ID" value="TLM95263.1"/>
    <property type="molecule type" value="Genomic_DNA"/>
</dbReference>
<keyword evidence="4" id="KW-1185">Reference proteome</keyword>